<accession>A0A2T0T929</accession>
<evidence type="ECO:0000256" key="1">
    <source>
        <dbReference type="ARBA" id="ARBA00006817"/>
    </source>
</evidence>
<dbReference type="Proteomes" id="UP000239494">
    <property type="component" value="Unassembled WGS sequence"/>
</dbReference>
<organism evidence="3 4">
    <name type="scientific">Umezawaea tangerina</name>
    <dbReference type="NCBI Taxonomy" id="84725"/>
    <lineage>
        <taxon>Bacteria</taxon>
        <taxon>Bacillati</taxon>
        <taxon>Actinomycetota</taxon>
        <taxon>Actinomycetes</taxon>
        <taxon>Pseudonocardiales</taxon>
        <taxon>Pseudonocardiaceae</taxon>
        <taxon>Umezawaea</taxon>
    </lineage>
</organism>
<dbReference type="CDD" id="cd08891">
    <property type="entry name" value="SRPBCC_CalC"/>
    <property type="match status" value="1"/>
</dbReference>
<comment type="similarity">
    <text evidence="1">Belongs to the AHA1 family.</text>
</comment>
<evidence type="ECO:0000313" key="4">
    <source>
        <dbReference type="Proteomes" id="UP000239494"/>
    </source>
</evidence>
<dbReference type="RefSeq" id="WP_106187614.1">
    <property type="nucleotide sequence ID" value="NZ_PVTF01000004.1"/>
</dbReference>
<gene>
    <name evidence="3" type="ORF">CLV43_1043</name>
</gene>
<sequence length="246" mass="26456">MALPPIRRQVVVAATPDVAFDVFTSEIGTWWPLASHSVFGAEATVAFRDGELVERDPAGAESVWGSVLDWEPPRGFRISWHPGSGPDEATEVEVAFTPVGDDRTLVTLEHRGWERLSDPTGTRARYDGGWPTVLGRYDGGFGTATGDDEVWLALLHTPGPAVAGPLEVFAHPDFPEHLAFLRGLRDQGVLVAAGPFPASGEGMAVIRVPAGEVAEHVRRAQDDDRSVVGGVLQVRVRPWQVVLTGA</sequence>
<dbReference type="OrthoDB" id="268331at2"/>
<feature type="domain" description="Activator of Hsp90 ATPase homologue 1/2-like C-terminal" evidence="2">
    <location>
        <begin position="14"/>
        <end position="134"/>
    </location>
</feature>
<evidence type="ECO:0000313" key="3">
    <source>
        <dbReference type="EMBL" id="PRY42173.1"/>
    </source>
</evidence>
<dbReference type="SUPFAM" id="SSF54909">
    <property type="entry name" value="Dimeric alpha+beta barrel"/>
    <property type="match status" value="1"/>
</dbReference>
<dbReference type="InterPro" id="IPR023393">
    <property type="entry name" value="START-like_dom_sf"/>
</dbReference>
<protein>
    <submittedName>
        <fullName evidence="3">Uncharacterized protein YciI</fullName>
    </submittedName>
</protein>
<name>A0A2T0T929_9PSEU</name>
<keyword evidence="4" id="KW-1185">Reference proteome</keyword>
<dbReference type="EMBL" id="PVTF01000004">
    <property type="protein sequence ID" value="PRY42173.1"/>
    <property type="molecule type" value="Genomic_DNA"/>
</dbReference>
<dbReference type="InterPro" id="IPR011008">
    <property type="entry name" value="Dimeric_a/b-barrel"/>
</dbReference>
<evidence type="ECO:0000259" key="2">
    <source>
        <dbReference type="Pfam" id="PF08327"/>
    </source>
</evidence>
<comment type="caution">
    <text evidence="3">The sequence shown here is derived from an EMBL/GenBank/DDBJ whole genome shotgun (WGS) entry which is preliminary data.</text>
</comment>
<dbReference type="SUPFAM" id="SSF55961">
    <property type="entry name" value="Bet v1-like"/>
    <property type="match status" value="1"/>
</dbReference>
<dbReference type="Pfam" id="PF08327">
    <property type="entry name" value="AHSA1"/>
    <property type="match status" value="1"/>
</dbReference>
<dbReference type="AlphaFoldDB" id="A0A2T0T929"/>
<dbReference type="Gene3D" id="3.30.530.20">
    <property type="match status" value="1"/>
</dbReference>
<proteinExistence type="inferred from homology"/>
<dbReference type="InterPro" id="IPR013538">
    <property type="entry name" value="ASHA1/2-like_C"/>
</dbReference>
<reference evidence="3 4" key="1">
    <citation type="submission" date="2018-03" db="EMBL/GenBank/DDBJ databases">
        <title>Genomic Encyclopedia of Archaeal and Bacterial Type Strains, Phase II (KMG-II): from individual species to whole genera.</title>
        <authorList>
            <person name="Goeker M."/>
        </authorList>
    </citation>
    <scope>NUCLEOTIDE SEQUENCE [LARGE SCALE GENOMIC DNA]</scope>
    <source>
        <strain evidence="3 4">DSM 44720</strain>
    </source>
</reference>